<dbReference type="EMBL" id="JACHXX010000008">
    <property type="protein sequence ID" value="MBB3164678.1"/>
    <property type="molecule type" value="Genomic_DNA"/>
</dbReference>
<keyword evidence="1" id="KW-0732">Signal</keyword>
<reference evidence="2 3" key="1">
    <citation type="submission" date="2020-08" db="EMBL/GenBank/DDBJ databases">
        <title>Genomic Encyclopedia of Type Strains, Phase III (KMG-III): the genomes of soil and plant-associated and newly described type strains.</title>
        <authorList>
            <person name="Whitman W."/>
        </authorList>
    </citation>
    <scope>NUCLEOTIDE SEQUENCE [LARGE SCALE GENOMIC DNA]</scope>
    <source>
        <strain evidence="2 3">CECT 8280</strain>
    </source>
</reference>
<proteinExistence type="predicted"/>
<feature type="chain" id="PRO_5045085194" evidence="1">
    <location>
        <begin position="22"/>
        <end position="197"/>
    </location>
</feature>
<dbReference type="Proteomes" id="UP000542811">
    <property type="component" value="Unassembled WGS sequence"/>
</dbReference>
<dbReference type="RefSeq" id="WP_077979598.1">
    <property type="nucleotide sequence ID" value="NZ_JACHXX010000008.1"/>
</dbReference>
<evidence type="ECO:0000256" key="1">
    <source>
        <dbReference type="SAM" id="SignalP"/>
    </source>
</evidence>
<gene>
    <name evidence="2" type="ORF">FHS25_005181</name>
</gene>
<evidence type="ECO:0000313" key="2">
    <source>
        <dbReference type="EMBL" id="MBB3164678.1"/>
    </source>
</evidence>
<keyword evidence="3" id="KW-1185">Reference proteome</keyword>
<comment type="caution">
    <text evidence="2">The sequence shown here is derived from an EMBL/GenBank/DDBJ whole genome shotgun (WGS) entry which is preliminary data.</text>
</comment>
<organism evidence="2 3">
    <name type="scientific">Rhizobium laguerreae</name>
    <dbReference type="NCBI Taxonomy" id="1076926"/>
    <lineage>
        <taxon>Bacteria</taxon>
        <taxon>Pseudomonadati</taxon>
        <taxon>Pseudomonadota</taxon>
        <taxon>Alphaproteobacteria</taxon>
        <taxon>Hyphomicrobiales</taxon>
        <taxon>Rhizobiaceae</taxon>
        <taxon>Rhizobium/Agrobacterium group</taxon>
        <taxon>Rhizobium</taxon>
    </lineage>
</organism>
<protein>
    <submittedName>
        <fullName evidence="2">Uncharacterized protein</fullName>
    </submittedName>
</protein>
<name>A0ABR6GEG7_9HYPH</name>
<evidence type="ECO:0000313" key="3">
    <source>
        <dbReference type="Proteomes" id="UP000542811"/>
    </source>
</evidence>
<sequence length="197" mass="21737">MVKAAMWFCGAFFGMSLAALAADGDSCGGNYWPGTLPEHQVDSIDVSSLQSFLDKAPVFDGIKFEVTRKGGELWLDIVSYPGDLTALASIRTLFVIGRVVKPDYSKLVLADKHEGEFEISYRDLHSLGCQFVWGVEGRGQNPIALNRDLTDALRYYPAGERVAPPFTGSLLGDTNVMLTTLNQIVYPQWLLKTLEVR</sequence>
<accession>A0ABR6GEG7</accession>
<feature type="signal peptide" evidence="1">
    <location>
        <begin position="1"/>
        <end position="21"/>
    </location>
</feature>